<accession>A0ABT3QUF4</accession>
<dbReference type="RefSeq" id="WP_265986970.1">
    <property type="nucleotide sequence ID" value="NZ_JAPHAV010000023.1"/>
</dbReference>
<proteinExistence type="predicted"/>
<sequence length="416" mass="46273">MRFYANEQLSPRKSLTPEGFLVCHDVPIARVGVMIYGEGETPIEAGLDGIVRVERNSDEVFRYDTIASFEAKPITLDHPVDFVTPKTWKTLAVGTAQNVRRGTGVDEDLLLADLIITDDDAINEVNSGLREISCGYEADYEQTEPGRGLQRNIIGNHIALVERGRCGSRCAIGDKETAAMPKKKRTWMDRMRTAFKAQDEAALEEAMEEAKADDSDDEEEKKDGESGAQTADTLNRILKRMDAQDKILARLVKDSDEEKEKSDTEDDDDDDDKSETGDDDEDDDKDKTNDRAPTNAQWKDAMSRAEILAPGIRLPTFDSKATPKKMRDALCGCKRRALDSASFGEHREKLNPLLAGRAIDKLPCMTVDTLFVAASEIVKNANNSNGTQSKMTVKDFGSVTTVADINKRNREIWSRK</sequence>
<name>A0ABT3QUF4_9HYPH</name>
<evidence type="ECO:0000256" key="1">
    <source>
        <dbReference type="SAM" id="MobiDB-lite"/>
    </source>
</evidence>
<comment type="caution">
    <text evidence="2">The sequence shown here is derived from an EMBL/GenBank/DDBJ whole genome shotgun (WGS) entry which is preliminary data.</text>
</comment>
<feature type="region of interest" description="Disordered" evidence="1">
    <location>
        <begin position="199"/>
        <end position="232"/>
    </location>
</feature>
<dbReference type="Proteomes" id="UP001301216">
    <property type="component" value="Unassembled WGS sequence"/>
</dbReference>
<reference evidence="2 3" key="1">
    <citation type="submission" date="2022-11" db="EMBL/GenBank/DDBJ databases">
        <title>Brucella sp. YY2X, whole genome shotgun sequencing project.</title>
        <authorList>
            <person name="Yang Y."/>
        </authorList>
    </citation>
    <scope>NUCLEOTIDE SEQUENCE [LARGE SCALE GENOMIC DNA]</scope>
    <source>
        <strain evidence="2 3">YY2X</strain>
    </source>
</reference>
<feature type="compositionally biased region" description="Acidic residues" evidence="1">
    <location>
        <begin position="263"/>
        <end position="284"/>
    </location>
</feature>
<evidence type="ECO:0000313" key="2">
    <source>
        <dbReference type="EMBL" id="MCX2699247.1"/>
    </source>
</evidence>
<protein>
    <submittedName>
        <fullName evidence="2">DUF2213 domain-containing protein</fullName>
    </submittedName>
</protein>
<dbReference type="EMBL" id="JAPHAV010000023">
    <property type="protein sequence ID" value="MCX2699247.1"/>
    <property type="molecule type" value="Genomic_DNA"/>
</dbReference>
<evidence type="ECO:0000313" key="3">
    <source>
        <dbReference type="Proteomes" id="UP001301216"/>
    </source>
</evidence>
<gene>
    <name evidence="2" type="ORF">OPR82_21315</name>
</gene>
<keyword evidence="3" id="KW-1185">Reference proteome</keyword>
<dbReference type="Pfam" id="PF09979">
    <property type="entry name" value="DUF2213"/>
    <property type="match status" value="1"/>
</dbReference>
<feature type="region of interest" description="Disordered" evidence="1">
    <location>
        <begin position="250"/>
        <end position="300"/>
    </location>
</feature>
<organism evidence="2 3">
    <name type="scientific">Ochrobactrum chromiisoli</name>
    <dbReference type="NCBI Taxonomy" id="2993941"/>
    <lineage>
        <taxon>Bacteria</taxon>
        <taxon>Pseudomonadati</taxon>
        <taxon>Pseudomonadota</taxon>
        <taxon>Alphaproteobacteria</taxon>
        <taxon>Hyphomicrobiales</taxon>
        <taxon>Brucellaceae</taxon>
        <taxon>Brucella/Ochrobactrum group</taxon>
        <taxon>Ochrobactrum</taxon>
    </lineage>
</organism>
<feature type="compositionally biased region" description="Basic and acidic residues" evidence="1">
    <location>
        <begin position="250"/>
        <end position="262"/>
    </location>
</feature>
<dbReference type="InterPro" id="IPR016913">
    <property type="entry name" value="UCP029215"/>
</dbReference>